<dbReference type="InterPro" id="IPR008266">
    <property type="entry name" value="Tyr_kinase_AS"/>
</dbReference>
<accession>A0A4Q7ZNH9</accession>
<evidence type="ECO:0000259" key="1">
    <source>
        <dbReference type="Pfam" id="PF01636"/>
    </source>
</evidence>
<dbReference type="AlphaFoldDB" id="A0A4Q7ZNH9"/>
<feature type="domain" description="Aminoglycoside phosphotransferase" evidence="1">
    <location>
        <begin position="56"/>
        <end position="261"/>
    </location>
</feature>
<dbReference type="SUPFAM" id="SSF56112">
    <property type="entry name" value="Protein kinase-like (PK-like)"/>
    <property type="match status" value="1"/>
</dbReference>
<evidence type="ECO:0000313" key="3">
    <source>
        <dbReference type="Proteomes" id="UP000292564"/>
    </source>
</evidence>
<reference evidence="2 3" key="1">
    <citation type="submission" date="2019-02" db="EMBL/GenBank/DDBJ databases">
        <title>Sequencing the genomes of 1000 actinobacteria strains.</title>
        <authorList>
            <person name="Klenk H.-P."/>
        </authorList>
    </citation>
    <scope>NUCLEOTIDE SEQUENCE [LARGE SCALE GENOMIC DNA]</scope>
    <source>
        <strain evidence="2 3">DSM 45162</strain>
    </source>
</reference>
<dbReference type="InterPro" id="IPR011009">
    <property type="entry name" value="Kinase-like_dom_sf"/>
</dbReference>
<dbReference type="Gene3D" id="3.90.1200.10">
    <property type="match status" value="1"/>
</dbReference>
<keyword evidence="2" id="KW-0418">Kinase</keyword>
<sequence length="321" mass="32866">MRAVSLPDVPYGATAVRPDWSALPAAVREAIGARLGGPVVAAVSAGGGFTTAFAALVTTATGARGFVKAAPTADPTADWYAREAAITAALPPGVPAARPRWTLTAAGWFVLCLDPVDGHVPVLPWAPAELAAALRAWSAAAAALHTPAAELSAVGLPPLDGILRAEFSWWHAIAAGHEAMPPVPAWVPARLGELVGLEAALPALAAGTGMVHGDLRVDNVLIDRTGAAWLCDWTWPCLGAPWFDTVTLLVSAYASGLDADALLAPWQAPPGGVDGALAALAGYWLVRAAGGPSSASPHSRQHQRFSGAQALAWLAARRGWA</sequence>
<dbReference type="Pfam" id="PF01636">
    <property type="entry name" value="APH"/>
    <property type="match status" value="1"/>
</dbReference>
<keyword evidence="3" id="KW-1185">Reference proteome</keyword>
<organism evidence="2 3">
    <name type="scientific">Krasilnikovia cinnamomea</name>
    <dbReference type="NCBI Taxonomy" id="349313"/>
    <lineage>
        <taxon>Bacteria</taxon>
        <taxon>Bacillati</taxon>
        <taxon>Actinomycetota</taxon>
        <taxon>Actinomycetes</taxon>
        <taxon>Micromonosporales</taxon>
        <taxon>Micromonosporaceae</taxon>
        <taxon>Krasilnikovia</taxon>
    </lineage>
</organism>
<name>A0A4Q7ZNH9_9ACTN</name>
<keyword evidence="2" id="KW-0808">Transferase</keyword>
<comment type="caution">
    <text evidence="2">The sequence shown here is derived from an EMBL/GenBank/DDBJ whole genome shotgun (WGS) entry which is preliminary data.</text>
</comment>
<dbReference type="OrthoDB" id="2570531at2"/>
<dbReference type="GO" id="GO:0004672">
    <property type="term" value="F:protein kinase activity"/>
    <property type="evidence" value="ECO:0007669"/>
    <property type="project" value="InterPro"/>
</dbReference>
<dbReference type="PROSITE" id="PS00109">
    <property type="entry name" value="PROTEIN_KINASE_TYR"/>
    <property type="match status" value="1"/>
</dbReference>
<dbReference type="EMBL" id="SHKY01000001">
    <property type="protein sequence ID" value="RZU52590.1"/>
    <property type="molecule type" value="Genomic_DNA"/>
</dbReference>
<dbReference type="InterPro" id="IPR002575">
    <property type="entry name" value="Aminoglycoside_PTrfase"/>
</dbReference>
<proteinExistence type="predicted"/>
<evidence type="ECO:0000313" key="2">
    <source>
        <dbReference type="EMBL" id="RZU52590.1"/>
    </source>
</evidence>
<dbReference type="RefSeq" id="WP_130511185.1">
    <property type="nucleotide sequence ID" value="NZ_SHKY01000001.1"/>
</dbReference>
<protein>
    <submittedName>
        <fullName evidence="2">Aminoglycoside phosphotransferase (APT) family kinase protein</fullName>
    </submittedName>
</protein>
<dbReference type="Proteomes" id="UP000292564">
    <property type="component" value="Unassembled WGS sequence"/>
</dbReference>
<gene>
    <name evidence="2" type="ORF">EV385_4464</name>
</gene>